<reference evidence="6 7" key="1">
    <citation type="submission" date="2024-06" db="EMBL/GenBank/DDBJ databases">
        <title>Complete genome of Phlyctema vagabunda strain 19-DSS-EL-015.</title>
        <authorList>
            <person name="Fiorenzani C."/>
        </authorList>
    </citation>
    <scope>NUCLEOTIDE SEQUENCE [LARGE SCALE GENOMIC DNA]</scope>
    <source>
        <strain evidence="6 7">19-DSS-EL-015</strain>
    </source>
</reference>
<sequence>MDTGITDFEWLADLQKSQCFTTCELSNSAKSIDFGADGFTASVTDWHELLQITTPDKICGIVFVRGNFPNTADAILSRAQRRDDTGNKGTFGTQLVPAISDSDLQLGVRRAHGLVNLRWPYSQYELKRKDGIWDGKSGTYEEISFVRDRTVFHVVRVKWGSGSSLSEYDSADAAEKKSIKIRTGGTIKFGCPCSNGSPLETDSFSLNAANGNGNILSCASELYEKRLDMRLFVNGQPVQAAGLVSGLDNEEIRGTEVNISRTQDVELFLGEPTFILSTYALRDLDEDEDDFLTNFASLEDELGISNTSVNMTDRLWTALCSRNYEASEAVESCVVGRCVEQILGVSAVPFSKPAVSADHTNHSISEDTRSELAHKEDCIHETALLCNIIGPQYVDVQSAFFQIRLLAKAYSFITTRRLEPDLLQPSRKLDEIRAAYLYKLLRHIQSALAWLVNSNLSPGRLLLALHSDHDQRFQDLAHSERLKQCEKNRVKMNIDRSYNQACYATLAVWYVMKYCGQAMTDEFKTLILLPKLDKAYESVQKRASRDRDPTPKNDLLQWHHLNCLLLICNEQFIPEHGGQAADGFTAAHLDRDELLKTQQKFEKYVARLKTSQSDSYTVENEEVDRLLLLGEELGLTALDTEFSSSLAKARALHTRKTITRRKRTTQFNPGPRSWKGSRTVSNGPWELQCLNHQMYLFVADEANVKASRDRLFEFLLSDYSFMTSWDRSDHEMVTKWWDLEPVAVICVTLLDLKQNSKLKAAKSQTSDGLSQSFHGALSADQDLDVSGSVQDQEGESSIREILLELKRAQEETSYEHLSQIRQLLVQDEMGINRIAKPFDWGSCKPNHIYHPTWWVQSLNDSPESFKAKQTKDVVLRKNARQYFKKREAEHIIKNPEYTLANIKQKVPAEDLQFLSVFNLSLHDDYDYRSKIISIKTLTSTDHPTGGRRSTVTRRSSAKKQASIAYSLNQLEEYRTLLFENLNDSLVDLGAKYRILFTEKCSPSLVGSFIYLWHPDALDTFDSYFSASSRFSDTREANIWLTTITISHWSIKPISLSPDHIERFKENRNNGDFPPVSIARLGFQDAPRRNTRDLDPTDVVEERCSSLVITGDPSGTLWVCSIWSSLTDSETLSIPIQSVLPTMQCFLHQQVCARCLAFLVLLGHICENLAGEYDVILSRLDIIVGLGEKVLLEGLEWGTSEAVNKLKKMLWGLEALRVFDDRLSASISQIQKAQESMERTYKQEAGQQHVDLVQKHNDVLEEFEKRYGMLTDVQIRTQLKIQQVTGLRDGISVVTNVEDSKTALKQGNEISILTYITIVYLPLGFVTGLFSINENYASFMDNANNIIYAVLIVIFVLGTYALALNFGIILSQWAKFKHARRLWKEKRGQKADDKTEVELQSQTSSDFFGNCFRIRKGYEDEEKFSGVV</sequence>
<proteinExistence type="predicted"/>
<dbReference type="InterPro" id="IPR045863">
    <property type="entry name" value="CorA_TM1_TM2"/>
</dbReference>
<dbReference type="EMBL" id="JBFCZG010000003">
    <property type="protein sequence ID" value="KAL3424188.1"/>
    <property type="molecule type" value="Genomic_DNA"/>
</dbReference>
<keyword evidence="7" id="KW-1185">Reference proteome</keyword>
<comment type="subcellular location">
    <subcellularLocation>
        <location evidence="1">Membrane</location>
        <topology evidence="1">Multi-pass membrane protein</topology>
    </subcellularLocation>
</comment>
<keyword evidence="2 5" id="KW-0812">Transmembrane</keyword>
<evidence type="ECO:0000256" key="1">
    <source>
        <dbReference type="ARBA" id="ARBA00004141"/>
    </source>
</evidence>
<keyword evidence="3 5" id="KW-1133">Transmembrane helix</keyword>
<keyword evidence="4 5" id="KW-0472">Membrane</keyword>
<dbReference type="Pfam" id="PF01544">
    <property type="entry name" value="CorA"/>
    <property type="match status" value="1"/>
</dbReference>
<feature type="transmembrane region" description="Helical" evidence="5">
    <location>
        <begin position="1344"/>
        <end position="1369"/>
    </location>
</feature>
<dbReference type="InterPro" id="IPR002523">
    <property type="entry name" value="MgTranspt_CorA/ZnTranspt_ZntB"/>
</dbReference>
<feature type="transmembrane region" description="Helical" evidence="5">
    <location>
        <begin position="1311"/>
        <end position="1332"/>
    </location>
</feature>
<evidence type="ECO:0000313" key="7">
    <source>
        <dbReference type="Proteomes" id="UP001629113"/>
    </source>
</evidence>
<organism evidence="6 7">
    <name type="scientific">Phlyctema vagabunda</name>
    <dbReference type="NCBI Taxonomy" id="108571"/>
    <lineage>
        <taxon>Eukaryota</taxon>
        <taxon>Fungi</taxon>
        <taxon>Dikarya</taxon>
        <taxon>Ascomycota</taxon>
        <taxon>Pezizomycotina</taxon>
        <taxon>Leotiomycetes</taxon>
        <taxon>Helotiales</taxon>
        <taxon>Dermateaceae</taxon>
        <taxon>Phlyctema</taxon>
    </lineage>
</organism>
<dbReference type="Proteomes" id="UP001629113">
    <property type="component" value="Unassembled WGS sequence"/>
</dbReference>
<evidence type="ECO:0000256" key="2">
    <source>
        <dbReference type="ARBA" id="ARBA00022692"/>
    </source>
</evidence>
<evidence type="ECO:0000313" key="6">
    <source>
        <dbReference type="EMBL" id="KAL3424188.1"/>
    </source>
</evidence>
<gene>
    <name evidence="6" type="ORF">PVAG01_03468</name>
</gene>
<name>A0ABR4PLH8_9HELO</name>
<comment type="caution">
    <text evidence="6">The sequence shown here is derived from an EMBL/GenBank/DDBJ whole genome shotgun (WGS) entry which is preliminary data.</text>
</comment>
<dbReference type="SUPFAM" id="SSF144083">
    <property type="entry name" value="Magnesium transport protein CorA, transmembrane region"/>
    <property type="match status" value="1"/>
</dbReference>
<protein>
    <submittedName>
        <fullName evidence="6">GTPase-activator protein for ras-like GTPase containing protein</fullName>
    </submittedName>
</protein>
<evidence type="ECO:0000256" key="4">
    <source>
        <dbReference type="ARBA" id="ARBA00023136"/>
    </source>
</evidence>
<dbReference type="Gene3D" id="1.20.58.340">
    <property type="entry name" value="Magnesium transport protein CorA, transmembrane region"/>
    <property type="match status" value="1"/>
</dbReference>
<evidence type="ECO:0000256" key="3">
    <source>
        <dbReference type="ARBA" id="ARBA00022989"/>
    </source>
</evidence>
<evidence type="ECO:0000256" key="5">
    <source>
        <dbReference type="SAM" id="Phobius"/>
    </source>
</evidence>
<accession>A0ABR4PLH8</accession>